<name>A0A2M4CFL8_9DIPT</name>
<feature type="chain" id="PRO_5014714431" evidence="1">
    <location>
        <begin position="25"/>
        <end position="66"/>
    </location>
</feature>
<dbReference type="EMBL" id="GGFJ01014995">
    <property type="protein sequence ID" value="MBW64136.1"/>
    <property type="molecule type" value="Transcribed_RNA"/>
</dbReference>
<organism evidence="2">
    <name type="scientific">Anopheles marajoara</name>
    <dbReference type="NCBI Taxonomy" id="58244"/>
    <lineage>
        <taxon>Eukaryota</taxon>
        <taxon>Metazoa</taxon>
        <taxon>Ecdysozoa</taxon>
        <taxon>Arthropoda</taxon>
        <taxon>Hexapoda</taxon>
        <taxon>Insecta</taxon>
        <taxon>Pterygota</taxon>
        <taxon>Neoptera</taxon>
        <taxon>Endopterygota</taxon>
        <taxon>Diptera</taxon>
        <taxon>Nematocera</taxon>
        <taxon>Culicoidea</taxon>
        <taxon>Culicidae</taxon>
        <taxon>Anophelinae</taxon>
        <taxon>Anopheles</taxon>
    </lineage>
</organism>
<feature type="signal peptide" evidence="1">
    <location>
        <begin position="1"/>
        <end position="24"/>
    </location>
</feature>
<evidence type="ECO:0000313" key="2">
    <source>
        <dbReference type="EMBL" id="MBW64136.1"/>
    </source>
</evidence>
<evidence type="ECO:0000256" key="1">
    <source>
        <dbReference type="SAM" id="SignalP"/>
    </source>
</evidence>
<protein>
    <submittedName>
        <fullName evidence="2">Putative secreted protein</fullName>
    </submittedName>
</protein>
<proteinExistence type="predicted"/>
<sequence>MGPRVSRLSKFLLVRRMLLPMIQTHTVKKRVKDGRPLLLLVHSVFHQGSHQTRSRCCCCCCYYYCW</sequence>
<dbReference type="AlphaFoldDB" id="A0A2M4CFL8"/>
<keyword evidence="1" id="KW-0732">Signal</keyword>
<reference evidence="2" key="1">
    <citation type="submission" date="2018-01" db="EMBL/GenBank/DDBJ databases">
        <title>An insight into the sialome of Amazonian anophelines.</title>
        <authorList>
            <person name="Ribeiro J.M."/>
            <person name="Scarpassa V."/>
            <person name="Calvo E."/>
        </authorList>
    </citation>
    <scope>NUCLEOTIDE SEQUENCE</scope>
    <source>
        <tissue evidence="2">Salivary glands</tissue>
    </source>
</reference>
<accession>A0A2M4CFL8</accession>